<dbReference type="PROSITE" id="PS51832">
    <property type="entry name" value="HD_GYP"/>
    <property type="match status" value="1"/>
</dbReference>
<dbReference type="SUPFAM" id="SSF109604">
    <property type="entry name" value="HD-domain/PDEase-like"/>
    <property type="match status" value="1"/>
</dbReference>
<dbReference type="Gene3D" id="1.10.3210.10">
    <property type="entry name" value="Hypothetical protein af1432"/>
    <property type="match status" value="1"/>
</dbReference>
<organism evidence="2 3">
    <name type="scientific">Oceanospirillum sediminis</name>
    <dbReference type="NCBI Taxonomy" id="2760088"/>
    <lineage>
        <taxon>Bacteria</taxon>
        <taxon>Pseudomonadati</taxon>
        <taxon>Pseudomonadota</taxon>
        <taxon>Gammaproteobacteria</taxon>
        <taxon>Oceanospirillales</taxon>
        <taxon>Oceanospirillaceae</taxon>
        <taxon>Oceanospirillum</taxon>
    </lineage>
</organism>
<dbReference type="CDD" id="cd00077">
    <property type="entry name" value="HDc"/>
    <property type="match status" value="1"/>
</dbReference>
<dbReference type="InterPro" id="IPR003607">
    <property type="entry name" value="HD/PDEase_dom"/>
</dbReference>
<dbReference type="PANTHER" id="PTHR43155">
    <property type="entry name" value="CYCLIC DI-GMP PHOSPHODIESTERASE PA4108-RELATED"/>
    <property type="match status" value="1"/>
</dbReference>
<dbReference type="AlphaFoldDB" id="A0A839IWG8"/>
<dbReference type="Pfam" id="PF13487">
    <property type="entry name" value="HD_5"/>
    <property type="match status" value="1"/>
</dbReference>
<keyword evidence="3" id="KW-1185">Reference proteome</keyword>
<evidence type="ECO:0000313" key="2">
    <source>
        <dbReference type="EMBL" id="MBB1488799.1"/>
    </source>
</evidence>
<evidence type="ECO:0000313" key="3">
    <source>
        <dbReference type="Proteomes" id="UP000565262"/>
    </source>
</evidence>
<sequence>MSQETVEYQTNQTDEYVNHLATVEESHPTTAVEDIYNDQGVLLLSKGSVITKRVANLLIHHQLKKDLDQSIHVSDTLTVFDLLNQILELVEGEQELKLLHEHLSFEVTLRQQLFDKPIPSQVLQRLTVMKEVMPDVYQRSLFSAWLVPLLCKHQDVPQRVYFSAFSAGLAHDIGLMHIPVEAATARHSLNFQQWRALKTHPIVARMILDGRKIYDADALDAVSDHHERYDRSGYPAMKASHQLNQLSQLVGMADKLYELYFDAEHGRKTIRAWIPFLEVNLGTFGAENTELVLGLLKKSEITQHLHERELPEADTGQLIKQNGQISEFYKLAYQLNDIASQYPRSKVARGIMEMQVQLRWLQDSAGLGSDHLQEWLEWCEKNPTDGSQQELVEISELLGDLRWRFRRLWRLAVELFWSDKTQASHKPELKQIFDGMTPLLPCPGRFDLDAPMEDEEEATS</sequence>
<gene>
    <name evidence="2" type="ORF">H4O21_19505</name>
</gene>
<name>A0A839IWG8_9GAMM</name>
<comment type="caution">
    <text evidence="2">The sequence shown here is derived from an EMBL/GenBank/DDBJ whole genome shotgun (WGS) entry which is preliminary data.</text>
</comment>
<protein>
    <submittedName>
        <fullName evidence="2">HD domain-containing protein</fullName>
    </submittedName>
</protein>
<reference evidence="2 3" key="1">
    <citation type="submission" date="2020-08" db="EMBL/GenBank/DDBJ databases">
        <title>Oceanospirillum sp. nov. isolated from marine sediment.</title>
        <authorList>
            <person name="Ji X."/>
        </authorList>
    </citation>
    <scope>NUCLEOTIDE SEQUENCE [LARGE SCALE GENOMIC DNA]</scope>
    <source>
        <strain evidence="2 3">D5</strain>
    </source>
</reference>
<accession>A0A839IWG8</accession>
<dbReference type="RefSeq" id="WP_182810567.1">
    <property type="nucleotide sequence ID" value="NZ_JACJFM010000035.1"/>
</dbReference>
<dbReference type="GO" id="GO:0008081">
    <property type="term" value="F:phosphoric diester hydrolase activity"/>
    <property type="evidence" value="ECO:0007669"/>
    <property type="project" value="UniProtKB-ARBA"/>
</dbReference>
<feature type="domain" description="HD-GYP" evidence="1">
    <location>
        <begin position="110"/>
        <end position="311"/>
    </location>
</feature>
<dbReference type="EMBL" id="JACJFM010000035">
    <property type="protein sequence ID" value="MBB1488799.1"/>
    <property type="molecule type" value="Genomic_DNA"/>
</dbReference>
<dbReference type="PANTHER" id="PTHR43155:SF2">
    <property type="entry name" value="CYCLIC DI-GMP PHOSPHODIESTERASE PA4108"/>
    <property type="match status" value="1"/>
</dbReference>
<dbReference type="InterPro" id="IPR037522">
    <property type="entry name" value="HD_GYP_dom"/>
</dbReference>
<evidence type="ECO:0000259" key="1">
    <source>
        <dbReference type="PROSITE" id="PS51832"/>
    </source>
</evidence>
<dbReference type="Proteomes" id="UP000565262">
    <property type="component" value="Unassembled WGS sequence"/>
</dbReference>
<proteinExistence type="predicted"/>